<dbReference type="EMBL" id="ABPGDD010000178">
    <property type="protein sequence ID" value="ELZ1468621.1"/>
    <property type="molecule type" value="Genomic_DNA"/>
</dbReference>
<dbReference type="Gene3D" id="1.10.1660.20">
    <property type="match status" value="1"/>
</dbReference>
<evidence type="ECO:0000313" key="1">
    <source>
        <dbReference type="EMBL" id="ELZ1468621.1"/>
    </source>
</evidence>
<evidence type="ECO:0000313" key="2">
    <source>
        <dbReference type="Proteomes" id="UP001270752"/>
    </source>
</evidence>
<dbReference type="SUPFAM" id="SSF46955">
    <property type="entry name" value="Putative DNA-binding domain"/>
    <property type="match status" value="1"/>
</dbReference>
<sequence length="55" mass="6154">YAKAGMIFPLPKKVGRRWRVDPQARFVGMVNKPEVIATDHPALKRILEDGAPAKI</sequence>
<dbReference type="InterPro" id="IPR009061">
    <property type="entry name" value="DNA-bd_dom_put_sf"/>
</dbReference>
<dbReference type="Proteomes" id="UP001270752">
    <property type="component" value="Unassembled WGS sequence"/>
</dbReference>
<accession>A0AAN4DEH6</accession>
<feature type="non-terminal residue" evidence="1">
    <location>
        <position position="1"/>
    </location>
</feature>
<dbReference type="AlphaFoldDB" id="A0AAN4DEH6"/>
<reference evidence="1" key="1">
    <citation type="submission" date="2023-11" db="EMBL/GenBank/DDBJ databases">
        <authorList>
            <consortium name="PulseNet: The National Subtyping Network for Foodborne Disease Surveillance"/>
        </authorList>
    </citation>
    <scope>NUCLEOTIDE SEQUENCE</scope>
    <source>
        <strain evidence="1">PNUSAE160473</strain>
    </source>
</reference>
<protein>
    <submittedName>
        <fullName evidence="1">Excisionase</fullName>
    </submittedName>
</protein>
<organism evidence="1 2">
    <name type="scientific">Shigella sonnei</name>
    <dbReference type="NCBI Taxonomy" id="624"/>
    <lineage>
        <taxon>Bacteria</taxon>
        <taxon>Pseudomonadati</taxon>
        <taxon>Pseudomonadota</taxon>
        <taxon>Gammaproteobacteria</taxon>
        <taxon>Enterobacterales</taxon>
        <taxon>Enterobacteriaceae</taxon>
        <taxon>Shigella</taxon>
    </lineage>
</organism>
<gene>
    <name evidence="1" type="ORF">SSV69_005418</name>
</gene>
<comment type="caution">
    <text evidence="1">The sequence shown here is derived from an EMBL/GenBank/DDBJ whole genome shotgun (WGS) entry which is preliminary data.</text>
</comment>
<name>A0AAN4DEH6_SHISO</name>
<dbReference type="InterPro" id="IPR038137">
    <property type="entry name" value="Excisionase-like_sf"/>
</dbReference>
<proteinExistence type="predicted"/>